<dbReference type="SUPFAM" id="SSF82649">
    <property type="entry name" value="SufE/NifU"/>
    <property type="match status" value="1"/>
</dbReference>
<comment type="similarity">
    <text evidence="1">Belongs to the SufE family.</text>
</comment>
<dbReference type="Pfam" id="PF02657">
    <property type="entry name" value="SufE"/>
    <property type="match status" value="1"/>
</dbReference>
<dbReference type="EMBL" id="CP023344">
    <property type="protein sequence ID" value="ATC63443.1"/>
    <property type="molecule type" value="Genomic_DNA"/>
</dbReference>
<dbReference type="AlphaFoldDB" id="A0A290Q4U6"/>
<reference evidence="3 4" key="1">
    <citation type="submission" date="2017-09" db="EMBL/GenBank/DDBJ databases">
        <title>Complete genome sequence of Verrucomicrobial strain HZ-65, isolated from freshwater.</title>
        <authorList>
            <person name="Choi A."/>
        </authorList>
    </citation>
    <scope>NUCLEOTIDE SEQUENCE [LARGE SCALE GENOMIC DNA]</scope>
    <source>
        <strain evidence="3 4">HZ-65</strain>
    </source>
</reference>
<gene>
    <name evidence="3" type="ORF">CMV30_05455</name>
</gene>
<dbReference type="RefSeq" id="WP_096055075.1">
    <property type="nucleotide sequence ID" value="NZ_CP023344.1"/>
</dbReference>
<dbReference type="InterPro" id="IPR003808">
    <property type="entry name" value="Fe-S_metab-assoc_dom"/>
</dbReference>
<evidence type="ECO:0000313" key="3">
    <source>
        <dbReference type="EMBL" id="ATC63443.1"/>
    </source>
</evidence>
<feature type="domain" description="Fe-S metabolism associated" evidence="2">
    <location>
        <begin position="12"/>
        <end position="130"/>
    </location>
</feature>
<accession>A0A290Q4U6</accession>
<dbReference type="KEGG" id="vbh:CMV30_05455"/>
<name>A0A290Q4U6_9BACT</name>
<organism evidence="3 4">
    <name type="scientific">Nibricoccus aquaticus</name>
    <dbReference type="NCBI Taxonomy" id="2576891"/>
    <lineage>
        <taxon>Bacteria</taxon>
        <taxon>Pseudomonadati</taxon>
        <taxon>Verrucomicrobiota</taxon>
        <taxon>Opitutia</taxon>
        <taxon>Opitutales</taxon>
        <taxon>Opitutaceae</taxon>
        <taxon>Nibricoccus</taxon>
    </lineage>
</organism>
<evidence type="ECO:0000259" key="2">
    <source>
        <dbReference type="Pfam" id="PF02657"/>
    </source>
</evidence>
<protein>
    <submittedName>
        <fullName evidence="3">Fe-S metabolism protein SufE</fullName>
    </submittedName>
</protein>
<evidence type="ECO:0000256" key="1">
    <source>
        <dbReference type="ARBA" id="ARBA00010282"/>
    </source>
</evidence>
<evidence type="ECO:0000313" key="4">
    <source>
        <dbReference type="Proteomes" id="UP000217265"/>
    </source>
</evidence>
<keyword evidence="4" id="KW-1185">Reference proteome</keyword>
<dbReference type="PANTHER" id="PTHR43597:SF5">
    <property type="entry name" value="SUFE-LIKE PROTEIN 2, CHLOROPLASTIC"/>
    <property type="match status" value="1"/>
</dbReference>
<dbReference type="OrthoDB" id="9799320at2"/>
<dbReference type="PANTHER" id="PTHR43597">
    <property type="entry name" value="SULFUR ACCEPTOR PROTEIN CSDE"/>
    <property type="match status" value="1"/>
</dbReference>
<proteinExistence type="inferred from homology"/>
<sequence length="139" mass="15404">MTLAEKQRALIDDLSVVDDRYERLSLVVDRSRRSAYTLPASEKTDATRVTGCISPVWLTGELHDDGLSLRFDAESPMVRALVSLLVELYDGATPAEIVTTEPILFDELGLSRDLSPTRRNGLTAVRARIKLLAEKHLAP</sequence>
<dbReference type="Proteomes" id="UP000217265">
    <property type="component" value="Chromosome"/>
</dbReference>
<dbReference type="Gene3D" id="3.90.1010.10">
    <property type="match status" value="1"/>
</dbReference>